<dbReference type="GO" id="GO:0005739">
    <property type="term" value="C:mitochondrion"/>
    <property type="evidence" value="ECO:0007669"/>
    <property type="project" value="UniProtKB-SubCell"/>
</dbReference>
<proteinExistence type="inferred from homology"/>
<comment type="catalytic activity">
    <reaction evidence="10">
        <text>ubiquinone-10 + hydrogen sulfide + glutathione + H(+) = S-sulfanylglutathione + ubiquinol-10</text>
        <dbReference type="Rhea" id="RHEA:62608"/>
        <dbReference type="ChEBI" id="CHEBI:15378"/>
        <dbReference type="ChEBI" id="CHEBI:29919"/>
        <dbReference type="ChEBI" id="CHEBI:46245"/>
        <dbReference type="ChEBI" id="CHEBI:57925"/>
        <dbReference type="ChEBI" id="CHEBI:58905"/>
        <dbReference type="ChEBI" id="CHEBI:64183"/>
    </reaction>
    <physiologicalReaction direction="left-to-right" evidence="10">
        <dbReference type="Rhea" id="RHEA:62609"/>
    </physiologicalReaction>
</comment>
<organism evidence="18 19">
    <name type="scientific">Ceratina calcarata</name>
    <dbReference type="NCBI Taxonomy" id="156304"/>
    <lineage>
        <taxon>Eukaryota</taxon>
        <taxon>Metazoa</taxon>
        <taxon>Ecdysozoa</taxon>
        <taxon>Arthropoda</taxon>
        <taxon>Hexapoda</taxon>
        <taxon>Insecta</taxon>
        <taxon>Pterygota</taxon>
        <taxon>Neoptera</taxon>
        <taxon>Endopterygota</taxon>
        <taxon>Hymenoptera</taxon>
        <taxon>Apocrita</taxon>
        <taxon>Aculeata</taxon>
        <taxon>Apoidea</taxon>
        <taxon>Anthophila</taxon>
        <taxon>Apidae</taxon>
        <taxon>Ceratina</taxon>
        <taxon>Zadontomerus</taxon>
    </lineage>
</organism>
<dbReference type="GeneID" id="108627651"/>
<gene>
    <name evidence="19" type="primary">LOC108627651</name>
</gene>
<keyword evidence="7" id="KW-0560">Oxidoreductase</keyword>
<evidence type="ECO:0000256" key="6">
    <source>
        <dbReference type="ARBA" id="ARBA00022946"/>
    </source>
</evidence>
<comment type="cofactor">
    <cofactor evidence="1">
        <name>FAD</name>
        <dbReference type="ChEBI" id="CHEBI:57692"/>
    </cofactor>
</comment>
<evidence type="ECO:0000256" key="7">
    <source>
        <dbReference type="ARBA" id="ARBA00023002"/>
    </source>
</evidence>
<dbReference type="InterPro" id="IPR015904">
    <property type="entry name" value="Sulphide_quinone_reductase"/>
</dbReference>
<evidence type="ECO:0000256" key="2">
    <source>
        <dbReference type="ARBA" id="ARBA00004173"/>
    </source>
</evidence>
<feature type="domain" description="FAD/NAD(P)-binding" evidence="17">
    <location>
        <begin position="48"/>
        <end position="164"/>
    </location>
</feature>
<evidence type="ECO:0000256" key="15">
    <source>
        <dbReference type="ARBA" id="ARBA00070160"/>
    </source>
</evidence>
<dbReference type="FunFam" id="3.50.50.60:FF:000034">
    <property type="entry name" value="sulfide:quinone oxidoreductase, mitochondrial"/>
    <property type="match status" value="1"/>
</dbReference>
<reference evidence="19" key="1">
    <citation type="submission" date="2025-08" db="UniProtKB">
        <authorList>
            <consortium name="RefSeq"/>
        </authorList>
    </citation>
    <scope>IDENTIFICATION</scope>
    <source>
        <tissue evidence="19">Whole body</tissue>
    </source>
</reference>
<dbReference type="PANTHER" id="PTHR10632">
    <property type="entry name" value="SULFIDE:QUINONE OXIDOREDUCTASE"/>
    <property type="match status" value="1"/>
</dbReference>
<dbReference type="SUPFAM" id="SSF51905">
    <property type="entry name" value="FAD/NAD(P)-binding domain"/>
    <property type="match status" value="2"/>
</dbReference>
<dbReference type="Gene3D" id="3.50.50.60">
    <property type="entry name" value="FAD/NAD(P)-binding domain"/>
    <property type="match status" value="2"/>
</dbReference>
<dbReference type="GO" id="GO:0106436">
    <property type="term" value="F:glutathione-dependent sulfide quinone oxidoreductase activity"/>
    <property type="evidence" value="ECO:0007669"/>
    <property type="project" value="UniProtKB-EC"/>
</dbReference>
<evidence type="ECO:0000256" key="9">
    <source>
        <dbReference type="ARBA" id="ARBA00051038"/>
    </source>
</evidence>
<evidence type="ECO:0000256" key="14">
    <source>
        <dbReference type="ARBA" id="ARBA00066447"/>
    </source>
</evidence>
<dbReference type="GO" id="GO:0070221">
    <property type="term" value="P:sulfide oxidation, using sulfide:quinone oxidoreductase"/>
    <property type="evidence" value="ECO:0007669"/>
    <property type="project" value="TreeGrafter"/>
</dbReference>
<name>A0AAJ7J599_9HYME</name>
<dbReference type="PANTHER" id="PTHR10632:SF2">
    <property type="entry name" value="SULFIDE:QUINONE OXIDOREDUCTASE, MITOCHONDRIAL"/>
    <property type="match status" value="1"/>
</dbReference>
<evidence type="ECO:0000256" key="12">
    <source>
        <dbReference type="ARBA" id="ARBA00059167"/>
    </source>
</evidence>
<dbReference type="GO" id="GO:0070224">
    <property type="term" value="F:sulfide:quinone oxidoreductase activity"/>
    <property type="evidence" value="ECO:0007669"/>
    <property type="project" value="TreeGrafter"/>
</dbReference>
<sequence>MNLPLFASEMSHIRSLRTMYCLNACSLQAFKRSIVIKNGYRDIHHTCKVLVVGGGTGGCSMAAKLANKFKDPKQVVIVEPSEVHYYQPMFTLIGGGIRSFDDSKRSMKDTLPRNATWFQESVTSFEPAQNQVAMSNGDTVQYEIMIVAMGLQLFWEKIPGLTESLKDSTSQVCSIYGPDTVANVFPKIARTKEGTAIFTFPNSPVKCPGAPQKIAYIAEEYFRKQKVRDNVKVKYNTALPVIFGVKKYADALWEVCKRRNITVNVQTNLVKIDPTKGEAVFEKLGDSKETFVEKYSLLHVCPPMGPPDVLKKHPSLTNEAGFLSVDPKTLRHTKYSNVYGIGDCTSSPNSKTMAAIAAQGKVLYKNIIDELAGKPMVMAYNGYSSCPLVTGYRTCILAEFDYNLQPMETFPVNQGREYFFTYLLKVYGFPFVYWTLMTRGKWDGPEFLRKYSNLIKKEETVRI</sequence>
<dbReference type="EC" id="1.8.5.8" evidence="14"/>
<comment type="catalytic activity">
    <reaction evidence="9">
        <text>ubiquinone-10 + hydrogen sulfide + sulfite + 2 H(+) = ubiquinol-10 + thiosulfate</text>
        <dbReference type="Rhea" id="RHEA:38359"/>
        <dbReference type="ChEBI" id="CHEBI:15378"/>
        <dbReference type="ChEBI" id="CHEBI:17359"/>
        <dbReference type="ChEBI" id="CHEBI:29919"/>
        <dbReference type="ChEBI" id="CHEBI:33542"/>
        <dbReference type="ChEBI" id="CHEBI:46245"/>
        <dbReference type="ChEBI" id="CHEBI:64183"/>
    </reaction>
    <physiologicalReaction direction="left-to-right" evidence="9">
        <dbReference type="Rhea" id="RHEA:38360"/>
    </physiologicalReaction>
</comment>
<keyword evidence="6" id="KW-0809">Transit peptide</keyword>
<dbReference type="GO" id="GO:0048038">
    <property type="term" value="F:quinone binding"/>
    <property type="evidence" value="ECO:0007669"/>
    <property type="project" value="UniProtKB-KW"/>
</dbReference>
<dbReference type="AlphaFoldDB" id="A0AAJ7J599"/>
<comment type="catalytic activity">
    <reaction evidence="11">
        <text>a quinone + hydrogen sulfide + glutathione + H(+) = S-sulfanylglutathione + a quinol</text>
        <dbReference type="Rhea" id="RHEA:55156"/>
        <dbReference type="ChEBI" id="CHEBI:15378"/>
        <dbReference type="ChEBI" id="CHEBI:24646"/>
        <dbReference type="ChEBI" id="CHEBI:29919"/>
        <dbReference type="ChEBI" id="CHEBI:57925"/>
        <dbReference type="ChEBI" id="CHEBI:58905"/>
        <dbReference type="ChEBI" id="CHEBI:132124"/>
        <dbReference type="EC" id="1.8.5.8"/>
    </reaction>
    <physiologicalReaction direction="left-to-right" evidence="11">
        <dbReference type="Rhea" id="RHEA:55157"/>
    </physiologicalReaction>
</comment>
<dbReference type="GO" id="GO:0071949">
    <property type="term" value="F:FAD binding"/>
    <property type="evidence" value="ECO:0007669"/>
    <property type="project" value="TreeGrafter"/>
</dbReference>
<dbReference type="InterPro" id="IPR023753">
    <property type="entry name" value="FAD/NAD-binding_dom"/>
</dbReference>
<evidence type="ECO:0000313" key="19">
    <source>
        <dbReference type="RefSeq" id="XP_017884474.1"/>
    </source>
</evidence>
<dbReference type="Pfam" id="PF07992">
    <property type="entry name" value="Pyr_redox_2"/>
    <property type="match status" value="1"/>
</dbReference>
<evidence type="ECO:0000256" key="16">
    <source>
        <dbReference type="ARBA" id="ARBA00082958"/>
    </source>
</evidence>
<keyword evidence="18" id="KW-1185">Reference proteome</keyword>
<evidence type="ECO:0000256" key="4">
    <source>
        <dbReference type="ARBA" id="ARBA00022719"/>
    </source>
</evidence>
<keyword evidence="8" id="KW-0496">Mitochondrion</keyword>
<evidence type="ECO:0000256" key="8">
    <source>
        <dbReference type="ARBA" id="ARBA00023128"/>
    </source>
</evidence>
<evidence type="ECO:0000256" key="3">
    <source>
        <dbReference type="ARBA" id="ARBA00022630"/>
    </source>
</evidence>
<accession>A0AAJ7J599</accession>
<comment type="subcellular location">
    <subcellularLocation>
        <location evidence="2">Mitochondrion</location>
    </subcellularLocation>
</comment>
<dbReference type="InterPro" id="IPR036188">
    <property type="entry name" value="FAD/NAD-bd_sf"/>
</dbReference>
<keyword evidence="4" id="KW-0874">Quinone</keyword>
<evidence type="ECO:0000313" key="18">
    <source>
        <dbReference type="Proteomes" id="UP000694925"/>
    </source>
</evidence>
<dbReference type="CTD" id="58472"/>
<dbReference type="Proteomes" id="UP000694925">
    <property type="component" value="Unplaced"/>
</dbReference>
<evidence type="ECO:0000256" key="1">
    <source>
        <dbReference type="ARBA" id="ARBA00001974"/>
    </source>
</evidence>
<evidence type="ECO:0000256" key="13">
    <source>
        <dbReference type="ARBA" id="ARBA00060891"/>
    </source>
</evidence>
<keyword evidence="5" id="KW-0274">FAD</keyword>
<dbReference type="RefSeq" id="XP_017884474.1">
    <property type="nucleotide sequence ID" value="XM_018028985.2"/>
</dbReference>
<comment type="similarity">
    <text evidence="13">Belongs to the SQRD family.</text>
</comment>
<comment type="function">
    <text evidence="12">Catalyzes the oxidation of hydrogen sulfide with the help of a quinone, such as ubiquinone-10, giving rise to thiosulfate and ultimately to sulfane (molecular sulfur) atoms. Requires an additional electron acceptor; can use sulfite, sulfide or cyanide (in vitro). It is believed the in vivo electron acceptor is glutathione.</text>
</comment>
<dbReference type="KEGG" id="ccal:108627651"/>
<keyword evidence="3" id="KW-0285">Flavoprotein</keyword>
<evidence type="ECO:0000256" key="11">
    <source>
        <dbReference type="ARBA" id="ARBA00052986"/>
    </source>
</evidence>
<evidence type="ECO:0000259" key="17">
    <source>
        <dbReference type="Pfam" id="PF07992"/>
    </source>
</evidence>
<evidence type="ECO:0000256" key="10">
    <source>
        <dbReference type="ARBA" id="ARBA00052810"/>
    </source>
</evidence>
<evidence type="ECO:0000256" key="5">
    <source>
        <dbReference type="ARBA" id="ARBA00022827"/>
    </source>
</evidence>
<protein>
    <recommendedName>
        <fullName evidence="15">Sulfide:quinone oxidoreductase, mitochondrial</fullName>
        <ecNumber evidence="14">1.8.5.8</ecNumber>
    </recommendedName>
    <alternativeName>
        <fullName evidence="16">Sulfide quinone oxidoreductase</fullName>
    </alternativeName>
</protein>